<evidence type="ECO:0000313" key="6">
    <source>
        <dbReference type="EMBL" id="KAK1438703.1"/>
    </source>
</evidence>
<organism evidence="6 7">
    <name type="scientific">Tagetes erecta</name>
    <name type="common">African marigold</name>
    <dbReference type="NCBI Taxonomy" id="13708"/>
    <lineage>
        <taxon>Eukaryota</taxon>
        <taxon>Viridiplantae</taxon>
        <taxon>Streptophyta</taxon>
        <taxon>Embryophyta</taxon>
        <taxon>Tracheophyta</taxon>
        <taxon>Spermatophyta</taxon>
        <taxon>Magnoliopsida</taxon>
        <taxon>eudicotyledons</taxon>
        <taxon>Gunneridae</taxon>
        <taxon>Pentapetalae</taxon>
        <taxon>asterids</taxon>
        <taxon>campanulids</taxon>
        <taxon>Asterales</taxon>
        <taxon>Asteraceae</taxon>
        <taxon>Asteroideae</taxon>
        <taxon>Heliantheae alliance</taxon>
        <taxon>Tageteae</taxon>
        <taxon>Tagetes</taxon>
    </lineage>
</organism>
<comment type="similarity">
    <text evidence="2">Belongs to the MLF family.</text>
</comment>
<dbReference type="Proteomes" id="UP001229421">
    <property type="component" value="Unassembled WGS sequence"/>
</dbReference>
<evidence type="ECO:0000313" key="7">
    <source>
        <dbReference type="Proteomes" id="UP001229421"/>
    </source>
</evidence>
<keyword evidence="7" id="KW-1185">Reference proteome</keyword>
<reference evidence="6" key="1">
    <citation type="journal article" date="2023" name="bioRxiv">
        <title>Improved chromosome-level genome assembly for marigold (Tagetes erecta).</title>
        <authorList>
            <person name="Jiang F."/>
            <person name="Yuan L."/>
            <person name="Wang S."/>
            <person name="Wang H."/>
            <person name="Xu D."/>
            <person name="Wang A."/>
            <person name="Fan W."/>
        </authorList>
    </citation>
    <scope>NUCLEOTIDE SEQUENCE</scope>
    <source>
        <strain evidence="6">WSJ</strain>
        <tissue evidence="6">Leaf</tissue>
    </source>
</reference>
<keyword evidence="4" id="KW-0597">Phosphoprotein</keyword>
<evidence type="ECO:0000256" key="1">
    <source>
        <dbReference type="ARBA" id="ARBA00004496"/>
    </source>
</evidence>
<evidence type="ECO:0000256" key="5">
    <source>
        <dbReference type="SAM" id="MobiDB-lite"/>
    </source>
</evidence>
<evidence type="ECO:0008006" key="8">
    <source>
        <dbReference type="Google" id="ProtNLM"/>
    </source>
</evidence>
<evidence type="ECO:0000256" key="3">
    <source>
        <dbReference type="ARBA" id="ARBA00022490"/>
    </source>
</evidence>
<protein>
    <recommendedName>
        <fullName evidence="8">Myeloid leukemia factor</fullName>
    </recommendedName>
</protein>
<evidence type="ECO:0000256" key="4">
    <source>
        <dbReference type="ARBA" id="ARBA00022553"/>
    </source>
</evidence>
<dbReference type="AlphaFoldDB" id="A0AAD8LCV5"/>
<dbReference type="GO" id="GO:0005737">
    <property type="term" value="C:cytoplasm"/>
    <property type="evidence" value="ECO:0007669"/>
    <property type="project" value="UniProtKB-SubCell"/>
</dbReference>
<sequence length="311" mass="33705">MEIYLSVVESLNKMQGGRGRGDPFFGFSDPFAGFNGMPSLFGERDPFNDPFFTNPLGGMLQPSPFAHGGGPFMGATLFGSSLFGQNGSPFMDTRVPVTHERMHSLANNSRGPIIEELNSDDEKDEPEAGHGRDLQQTQYGNQSSVMHDTHSRPQAHSFTFQSSTVTYGGSNGAYYTASTTRRAGSDGLTFEEHKAADSVTGQAAHRISRGIHDKGHTLSRHLKSDGQVDTMQMLHNINEDEVTGFEEAWNGKARKYLPGWTGATNVHGVGHEGSGGWALPSTENTHASERRRLGAAEHGQSSKARSLSSFV</sequence>
<feature type="compositionally biased region" description="Polar residues" evidence="5">
    <location>
        <begin position="134"/>
        <end position="153"/>
    </location>
</feature>
<comment type="subcellular location">
    <subcellularLocation>
        <location evidence="1">Cytoplasm</location>
    </subcellularLocation>
</comment>
<keyword evidence="3" id="KW-0963">Cytoplasm</keyword>
<comment type="caution">
    <text evidence="6">The sequence shown here is derived from an EMBL/GenBank/DDBJ whole genome shotgun (WGS) entry which is preliminary data.</text>
</comment>
<feature type="compositionally biased region" description="Polar residues" evidence="5">
    <location>
        <begin position="299"/>
        <end position="311"/>
    </location>
</feature>
<evidence type="ECO:0000256" key="2">
    <source>
        <dbReference type="ARBA" id="ARBA00008332"/>
    </source>
</evidence>
<dbReference type="InterPro" id="IPR019376">
    <property type="entry name" value="Myeloid_leukemia_factor"/>
</dbReference>
<dbReference type="EMBL" id="JAUHHV010000001">
    <property type="protein sequence ID" value="KAK1438703.1"/>
    <property type="molecule type" value="Genomic_DNA"/>
</dbReference>
<name>A0AAD8LCV5_TARER</name>
<feature type="compositionally biased region" description="Basic and acidic residues" evidence="5">
    <location>
        <begin position="286"/>
        <end position="295"/>
    </location>
</feature>
<feature type="region of interest" description="Disordered" evidence="5">
    <location>
        <begin position="274"/>
        <end position="311"/>
    </location>
</feature>
<accession>A0AAD8LCV5</accession>
<dbReference type="PANTHER" id="PTHR13105">
    <property type="entry name" value="MYELOID LEUKEMIA FACTOR"/>
    <property type="match status" value="1"/>
</dbReference>
<feature type="region of interest" description="Disordered" evidence="5">
    <location>
        <begin position="106"/>
        <end position="153"/>
    </location>
</feature>
<dbReference type="Pfam" id="PF10248">
    <property type="entry name" value="Mlf1IP"/>
    <property type="match status" value="1"/>
</dbReference>
<proteinExistence type="inferred from homology"/>
<gene>
    <name evidence="6" type="ORF">QVD17_04513</name>
</gene>